<keyword evidence="5" id="KW-0934">Plastid</keyword>
<evidence type="ECO:0000256" key="3">
    <source>
        <dbReference type="ARBA" id="ARBA00023274"/>
    </source>
</evidence>
<name>A0A514CPI8_9STRA</name>
<dbReference type="AlphaFoldDB" id="A0A514CPI8"/>
<proteinExistence type="inferred from homology"/>
<protein>
    <recommendedName>
        <fullName evidence="4">Small ribosomal subunit protein bS16c</fullName>
    </recommendedName>
</protein>
<gene>
    <name evidence="4 5" type="primary">rps16</name>
</gene>
<comment type="subcellular location">
    <subcellularLocation>
        <location evidence="4">Plastid</location>
        <location evidence="4">Chloroplast</location>
    </subcellularLocation>
</comment>
<dbReference type="Pfam" id="PF00886">
    <property type="entry name" value="Ribosomal_S16"/>
    <property type="match status" value="1"/>
</dbReference>
<comment type="similarity">
    <text evidence="1 4">Belongs to the bacterial ribosomal protein bS16 family.</text>
</comment>
<dbReference type="InterPro" id="IPR023803">
    <property type="entry name" value="Ribosomal_bS16_dom_sf"/>
</dbReference>
<dbReference type="PANTHER" id="PTHR12919:SF20">
    <property type="entry name" value="SMALL RIBOSOMAL SUBUNIT PROTEIN BS16M"/>
    <property type="match status" value="1"/>
</dbReference>
<dbReference type="Gene3D" id="3.30.1320.10">
    <property type="match status" value="1"/>
</dbReference>
<organism evidence="5">
    <name type="scientific">Octactis speculum</name>
    <dbReference type="NCBI Taxonomy" id="3111310"/>
    <lineage>
        <taxon>Eukaryota</taxon>
        <taxon>Sar</taxon>
        <taxon>Stramenopiles</taxon>
        <taxon>Ochrophyta</taxon>
        <taxon>Dictyochophyceae</taxon>
        <taxon>Dictyochales</taxon>
        <taxon>Dictyochaceae</taxon>
        <taxon>Octactis</taxon>
    </lineage>
</organism>
<dbReference type="GO" id="GO:0032543">
    <property type="term" value="P:mitochondrial translation"/>
    <property type="evidence" value="ECO:0007669"/>
    <property type="project" value="TreeGrafter"/>
</dbReference>
<evidence type="ECO:0000256" key="4">
    <source>
        <dbReference type="HAMAP-Rule" id="MF_00385"/>
    </source>
</evidence>
<dbReference type="PANTHER" id="PTHR12919">
    <property type="entry name" value="30S RIBOSOMAL PROTEIN S16"/>
    <property type="match status" value="1"/>
</dbReference>
<dbReference type="GO" id="GO:0015935">
    <property type="term" value="C:small ribosomal subunit"/>
    <property type="evidence" value="ECO:0007669"/>
    <property type="project" value="TreeGrafter"/>
</dbReference>
<dbReference type="GO" id="GO:0009507">
    <property type="term" value="C:chloroplast"/>
    <property type="evidence" value="ECO:0007669"/>
    <property type="project" value="UniProtKB-SubCell"/>
</dbReference>
<evidence type="ECO:0000313" key="5">
    <source>
        <dbReference type="EMBL" id="QDH81716.1"/>
    </source>
</evidence>
<dbReference type="RefSeq" id="YP_009677055.1">
    <property type="nucleotide sequence ID" value="NC_043929.1"/>
</dbReference>
<keyword evidence="2 4" id="KW-0689">Ribosomal protein</keyword>
<keyword evidence="5" id="KW-0150">Chloroplast</keyword>
<dbReference type="EMBL" id="MK561359">
    <property type="protein sequence ID" value="QDH81716.1"/>
    <property type="molecule type" value="Genomic_DNA"/>
</dbReference>
<dbReference type="HAMAP" id="MF_00385">
    <property type="entry name" value="Ribosomal_bS16"/>
    <property type="match status" value="1"/>
</dbReference>
<dbReference type="NCBIfam" id="TIGR00002">
    <property type="entry name" value="S16"/>
    <property type="match status" value="1"/>
</dbReference>
<dbReference type="SUPFAM" id="SSF54565">
    <property type="entry name" value="Ribosomal protein S16"/>
    <property type="match status" value="1"/>
</dbReference>
<dbReference type="GO" id="GO:0005739">
    <property type="term" value="C:mitochondrion"/>
    <property type="evidence" value="ECO:0007669"/>
    <property type="project" value="GOC"/>
</dbReference>
<sequence>MLKMRFKRVGRKRQPSYRLVVMLSTSPRDGKVIKELGFYNPITKELKLNLEGIQFQLNNGVKTTKVVENLLKRNGLLQEIT</sequence>
<accession>A0A514CPI8</accession>
<geneLocation type="chloroplast" evidence="5"/>
<evidence type="ECO:0000256" key="1">
    <source>
        <dbReference type="ARBA" id="ARBA00006668"/>
    </source>
</evidence>
<keyword evidence="3 4" id="KW-0687">Ribonucleoprotein</keyword>
<evidence type="ECO:0000256" key="2">
    <source>
        <dbReference type="ARBA" id="ARBA00022980"/>
    </source>
</evidence>
<reference evidence="5" key="1">
    <citation type="submission" date="2019-02" db="EMBL/GenBank/DDBJ databases">
        <title>Dictyochophyceae plastid genomes reveal unusual variability of their organisation.</title>
        <authorList>
            <person name="Han K.Y."/>
            <person name="Maciszewski K."/>
            <person name="Graf L."/>
            <person name="Andersen R.A."/>
            <person name="Karnkowska A."/>
            <person name="Yoon H.S."/>
        </authorList>
    </citation>
    <scope>NUCLEOTIDE SEQUENCE</scope>
</reference>
<dbReference type="InterPro" id="IPR000307">
    <property type="entry name" value="Ribosomal_bS16"/>
</dbReference>
<dbReference type="GeneID" id="40868906"/>
<dbReference type="GO" id="GO:0003735">
    <property type="term" value="F:structural constituent of ribosome"/>
    <property type="evidence" value="ECO:0007669"/>
    <property type="project" value="InterPro"/>
</dbReference>